<dbReference type="EMBL" id="CP117522">
    <property type="protein sequence ID" value="WNF01370.1"/>
    <property type="molecule type" value="Genomic_DNA"/>
</dbReference>
<sequence length="45" mass="4941">MDYLVSAVDNLTEGTPRTGRDIELVPLTSAMPDGDYGATRPRTRM</sequence>
<name>A0ABY9VBT9_9ACTN</name>
<accession>A0ABY9VBT9</accession>
<evidence type="ECO:0000313" key="2">
    <source>
        <dbReference type="Proteomes" id="UP001305606"/>
    </source>
</evidence>
<evidence type="ECO:0000313" key="1">
    <source>
        <dbReference type="EMBL" id="WNF01370.1"/>
    </source>
</evidence>
<gene>
    <name evidence="1" type="ORF">PS467_41635</name>
</gene>
<dbReference type="Proteomes" id="UP001305606">
    <property type="component" value="Chromosome"/>
</dbReference>
<keyword evidence="2" id="KW-1185">Reference proteome</keyword>
<reference evidence="1 2" key="1">
    <citation type="submission" date="2023-02" db="EMBL/GenBank/DDBJ databases">
        <title>Streptomyces sp. SCA4-21 with antifungal activity against Fusarium oxysporum f. sp. cubense, Streptomyces sp. SCA2-17 with antifungal activity against Fusarium oxysporum f. sp. cubense.</title>
        <authorList>
            <person name="Qi D."/>
        </authorList>
    </citation>
    <scope>NUCLEOTIDE SEQUENCE [LARGE SCALE GENOMIC DNA]</scope>
    <source>
        <strain evidence="1 2">SCA4-21</strain>
    </source>
</reference>
<dbReference type="RefSeq" id="WP_311039689.1">
    <property type="nucleotide sequence ID" value="NZ_CP117522.1"/>
</dbReference>
<organism evidence="1 2">
    <name type="scientific">Streptomyces luomodiensis</name>
    <dbReference type="NCBI Taxonomy" id="3026192"/>
    <lineage>
        <taxon>Bacteria</taxon>
        <taxon>Bacillati</taxon>
        <taxon>Actinomycetota</taxon>
        <taxon>Actinomycetes</taxon>
        <taxon>Kitasatosporales</taxon>
        <taxon>Streptomycetaceae</taxon>
        <taxon>Streptomyces</taxon>
    </lineage>
</organism>
<protein>
    <submittedName>
        <fullName evidence="1">Uncharacterized protein</fullName>
    </submittedName>
</protein>
<proteinExistence type="predicted"/>